<keyword evidence="1" id="KW-0812">Transmembrane</keyword>
<feature type="transmembrane region" description="Helical" evidence="1">
    <location>
        <begin position="5"/>
        <end position="21"/>
    </location>
</feature>
<proteinExistence type="predicted"/>
<sequence length="37" mass="4395">MHNYFYISCSIFIFLMLVICSKNMKKLAHHNGINYIS</sequence>
<organism evidence="2">
    <name type="scientific">Anguilla anguilla</name>
    <name type="common">European freshwater eel</name>
    <name type="synonym">Muraena anguilla</name>
    <dbReference type="NCBI Taxonomy" id="7936"/>
    <lineage>
        <taxon>Eukaryota</taxon>
        <taxon>Metazoa</taxon>
        <taxon>Chordata</taxon>
        <taxon>Craniata</taxon>
        <taxon>Vertebrata</taxon>
        <taxon>Euteleostomi</taxon>
        <taxon>Actinopterygii</taxon>
        <taxon>Neopterygii</taxon>
        <taxon>Teleostei</taxon>
        <taxon>Anguilliformes</taxon>
        <taxon>Anguillidae</taxon>
        <taxon>Anguilla</taxon>
    </lineage>
</organism>
<accession>A0A0E9XZA9</accession>
<keyword evidence="1" id="KW-1133">Transmembrane helix</keyword>
<evidence type="ECO:0000313" key="2">
    <source>
        <dbReference type="EMBL" id="JAI07737.1"/>
    </source>
</evidence>
<keyword evidence="1" id="KW-0472">Membrane</keyword>
<protein>
    <submittedName>
        <fullName evidence="2">Uncharacterized protein</fullName>
    </submittedName>
</protein>
<dbReference type="AlphaFoldDB" id="A0A0E9XZA9"/>
<name>A0A0E9XZA9_ANGAN</name>
<reference evidence="2" key="2">
    <citation type="journal article" date="2015" name="Fish Shellfish Immunol.">
        <title>Early steps in the European eel (Anguilla anguilla)-Vibrio vulnificus interaction in the gills: Role of the RtxA13 toxin.</title>
        <authorList>
            <person name="Callol A."/>
            <person name="Pajuelo D."/>
            <person name="Ebbesson L."/>
            <person name="Teles M."/>
            <person name="MacKenzie S."/>
            <person name="Amaro C."/>
        </authorList>
    </citation>
    <scope>NUCLEOTIDE SEQUENCE</scope>
</reference>
<dbReference type="EMBL" id="GBXM01000841">
    <property type="protein sequence ID" value="JAI07737.1"/>
    <property type="molecule type" value="Transcribed_RNA"/>
</dbReference>
<evidence type="ECO:0000256" key="1">
    <source>
        <dbReference type="SAM" id="Phobius"/>
    </source>
</evidence>
<reference evidence="2" key="1">
    <citation type="submission" date="2014-11" db="EMBL/GenBank/DDBJ databases">
        <authorList>
            <person name="Amaro Gonzalez C."/>
        </authorList>
    </citation>
    <scope>NUCLEOTIDE SEQUENCE</scope>
</reference>